<feature type="domain" description="GH16" evidence="6">
    <location>
        <begin position="39"/>
        <end position="372"/>
    </location>
</feature>
<reference evidence="7" key="1">
    <citation type="submission" date="2014-09" db="EMBL/GenBank/DDBJ databases">
        <title>Draft genome sequence of an oleaginous Mucoromycotina fungus Mucor ambiguus NBRC6742.</title>
        <authorList>
            <person name="Takeda I."/>
            <person name="Yamane N."/>
            <person name="Morita T."/>
            <person name="Tamano K."/>
            <person name="Machida M."/>
            <person name="Baker S."/>
            <person name="Koike H."/>
        </authorList>
    </citation>
    <scope>NUCLEOTIDE SEQUENCE</scope>
    <source>
        <strain evidence="7">NBRC 6742</strain>
    </source>
</reference>
<feature type="chain" id="PRO_5002199486" evidence="4">
    <location>
        <begin position="21"/>
        <end position="492"/>
    </location>
</feature>
<dbReference type="PANTHER" id="PTHR10963:SF55">
    <property type="entry name" value="GLYCOSIDE HYDROLASE FAMILY 16 PROTEIN"/>
    <property type="match status" value="1"/>
</dbReference>
<dbReference type="EMBL" id="DF836302">
    <property type="protein sequence ID" value="GAN01916.1"/>
    <property type="molecule type" value="Genomic_DNA"/>
</dbReference>
<dbReference type="AlphaFoldDB" id="A0A0C9M0Y9"/>
<evidence type="ECO:0000256" key="4">
    <source>
        <dbReference type="SAM" id="SignalP"/>
    </source>
</evidence>
<evidence type="ECO:0000256" key="1">
    <source>
        <dbReference type="ARBA" id="ARBA00006865"/>
    </source>
</evidence>
<dbReference type="InterPro" id="IPR000727">
    <property type="entry name" value="T_SNARE_dom"/>
</dbReference>
<keyword evidence="4" id="KW-0732">Signal</keyword>
<dbReference type="GO" id="GO:0012505">
    <property type="term" value="C:endomembrane system"/>
    <property type="evidence" value="ECO:0007669"/>
    <property type="project" value="UniProtKB-SubCell"/>
</dbReference>
<accession>A0A0C9M0Y9</accession>
<sequence>MFIHSSYCILIAALATSAYGFEYRFDDTLRSSTAASLASAADGKPNLTASQVLGSEDNYCLVFEDHFNTFDLKNWQHEISLSGDGILYLKPTMTSATIGEEALKNGGRMNLYSGAPSEDCTDNSNYGCERTSGAAADGNYINPIQSARIRTIDSVTLKYGKVEVRARLPTGDWLWPAIWMLPKYSAYGSWPASGEIDILESKGNPKYAHGNTSTIMSTLHWGPNTYQNKYMLTTEQLMAKRGSTWADDFHTYGLEWTKEGLRTYVDDDTILQVDFDKTSWQRGEFTKPTMNPWKGGDISAPFDQEFYLIMNLAVGGVNGYWPEDESKPWQNDDPHAPNVFYNAKKKWLPTWGKGNKRAMAIDWVKMWSTETDTCASRFKPLKTLSYQNLHNRSSLFAGAQHHNDTRTPSPSAYGESQQSVALDMNDRDLDYLESQNDDEISGLSAKVNILKNITGKIGEEIRSGNSFIDQMVSGVETGNSMREMLTQAHLGV</sequence>
<protein>
    <submittedName>
        <fullName evidence="7">Beta-1,3-glucan-binding protein-like</fullName>
    </submittedName>
</protein>
<evidence type="ECO:0000256" key="3">
    <source>
        <dbReference type="SAM" id="MobiDB-lite"/>
    </source>
</evidence>
<proteinExistence type="inferred from homology"/>
<dbReference type="InterPro" id="IPR013320">
    <property type="entry name" value="ConA-like_dom_sf"/>
</dbReference>
<feature type="signal peptide" evidence="4">
    <location>
        <begin position="1"/>
        <end position="20"/>
    </location>
</feature>
<organism evidence="7">
    <name type="scientific">Mucor ambiguus</name>
    <dbReference type="NCBI Taxonomy" id="91626"/>
    <lineage>
        <taxon>Eukaryota</taxon>
        <taxon>Fungi</taxon>
        <taxon>Fungi incertae sedis</taxon>
        <taxon>Mucoromycota</taxon>
        <taxon>Mucoromycotina</taxon>
        <taxon>Mucoromycetes</taxon>
        <taxon>Mucorales</taxon>
        <taxon>Mucorineae</taxon>
        <taxon>Mucoraceae</taxon>
        <taxon>Mucor</taxon>
    </lineage>
</organism>
<dbReference type="InterPro" id="IPR000757">
    <property type="entry name" value="Beta-glucanase-like"/>
</dbReference>
<evidence type="ECO:0000259" key="5">
    <source>
        <dbReference type="PROSITE" id="PS50192"/>
    </source>
</evidence>
<dbReference type="GO" id="GO:0004553">
    <property type="term" value="F:hydrolase activity, hydrolyzing O-glycosyl compounds"/>
    <property type="evidence" value="ECO:0007669"/>
    <property type="project" value="InterPro"/>
</dbReference>
<dbReference type="PROSITE" id="PS50192">
    <property type="entry name" value="T_SNARE"/>
    <property type="match status" value="1"/>
</dbReference>
<dbReference type="OrthoDB" id="4781at2759"/>
<dbReference type="InterPro" id="IPR050546">
    <property type="entry name" value="Glycosyl_Hydrlase_16"/>
</dbReference>
<dbReference type="PROSITE" id="PS51762">
    <property type="entry name" value="GH16_2"/>
    <property type="match status" value="1"/>
</dbReference>
<dbReference type="SUPFAM" id="SSF49899">
    <property type="entry name" value="Concanavalin A-like lectins/glucanases"/>
    <property type="match status" value="1"/>
</dbReference>
<gene>
    <name evidence="7" type="ORF">MAM1_0013c01353</name>
</gene>
<evidence type="ECO:0000313" key="8">
    <source>
        <dbReference type="Proteomes" id="UP000053815"/>
    </source>
</evidence>
<dbReference type="Gene3D" id="2.60.120.200">
    <property type="match status" value="1"/>
</dbReference>
<keyword evidence="8" id="KW-1185">Reference proteome</keyword>
<dbReference type="GO" id="GO:0005975">
    <property type="term" value="P:carbohydrate metabolic process"/>
    <property type="evidence" value="ECO:0007669"/>
    <property type="project" value="InterPro"/>
</dbReference>
<dbReference type="CDD" id="cd15853">
    <property type="entry name" value="SNARE_Bet1"/>
    <property type="match status" value="1"/>
</dbReference>
<dbReference type="STRING" id="91626.A0A0C9M0Y9"/>
<evidence type="ECO:0000313" key="7">
    <source>
        <dbReference type="EMBL" id="GAN01916.1"/>
    </source>
</evidence>
<comment type="subcellular location">
    <subcellularLocation>
        <location evidence="2">Endomembrane system</location>
        <topology evidence="2">Single-pass type IV membrane protein</topology>
    </subcellularLocation>
</comment>
<dbReference type="InterPro" id="IPR039899">
    <property type="entry name" value="BET1_SNARE"/>
</dbReference>
<comment type="similarity">
    <text evidence="1">Belongs to the glycosyl hydrolase 16 family.</text>
</comment>
<feature type="compositionally biased region" description="Polar residues" evidence="3">
    <location>
        <begin position="406"/>
        <end position="417"/>
    </location>
</feature>
<name>A0A0C9M0Y9_9FUNG</name>
<dbReference type="PANTHER" id="PTHR10963">
    <property type="entry name" value="GLYCOSYL HYDROLASE-RELATED"/>
    <property type="match status" value="1"/>
</dbReference>
<feature type="domain" description="T-SNARE coiled-coil homology" evidence="5">
    <location>
        <begin position="430"/>
        <end position="477"/>
    </location>
</feature>
<evidence type="ECO:0000256" key="2">
    <source>
        <dbReference type="ARBA" id="ARBA00046280"/>
    </source>
</evidence>
<dbReference type="Proteomes" id="UP000053815">
    <property type="component" value="Unassembled WGS sequence"/>
</dbReference>
<dbReference type="Pfam" id="PF00722">
    <property type="entry name" value="Glyco_hydro_16"/>
    <property type="match status" value="1"/>
</dbReference>
<evidence type="ECO:0000259" key="6">
    <source>
        <dbReference type="PROSITE" id="PS51762"/>
    </source>
</evidence>
<feature type="region of interest" description="Disordered" evidence="3">
    <location>
        <begin position="397"/>
        <end position="417"/>
    </location>
</feature>
<dbReference type="SUPFAM" id="SSF58038">
    <property type="entry name" value="SNARE fusion complex"/>
    <property type="match status" value="1"/>
</dbReference>